<accession>A0A3P5Y8U1</accession>
<protein>
    <recommendedName>
        <fullName evidence="6">WRKY domain-containing protein</fullName>
    </recommendedName>
</protein>
<name>A0A3P5Y8U1_BRACM</name>
<reference evidence="7" key="1">
    <citation type="submission" date="2018-11" db="EMBL/GenBank/DDBJ databases">
        <authorList>
            <consortium name="Genoscope - CEA"/>
            <person name="William W."/>
        </authorList>
    </citation>
    <scope>NUCLEOTIDE SEQUENCE</scope>
</reference>
<keyword evidence="5" id="KW-0539">Nucleus</keyword>
<dbReference type="PANTHER" id="PTHR31221">
    <property type="entry name" value="WRKY TRANSCRIPTION FACTOR PROTEIN 1-RELATED"/>
    <property type="match status" value="1"/>
</dbReference>
<dbReference type="Gene3D" id="2.20.25.80">
    <property type="entry name" value="WRKY domain"/>
    <property type="match status" value="1"/>
</dbReference>
<dbReference type="InterPro" id="IPR003657">
    <property type="entry name" value="WRKY_dom"/>
</dbReference>
<comment type="subcellular location">
    <subcellularLocation>
        <location evidence="1">Nucleus</location>
    </subcellularLocation>
</comment>
<dbReference type="GO" id="GO:0003700">
    <property type="term" value="F:DNA-binding transcription factor activity"/>
    <property type="evidence" value="ECO:0007669"/>
    <property type="project" value="InterPro"/>
</dbReference>
<dbReference type="Pfam" id="PF03106">
    <property type="entry name" value="WRKY"/>
    <property type="match status" value="1"/>
</dbReference>
<dbReference type="SMART" id="SM00774">
    <property type="entry name" value="WRKY"/>
    <property type="match status" value="1"/>
</dbReference>
<evidence type="ECO:0000256" key="2">
    <source>
        <dbReference type="ARBA" id="ARBA00023015"/>
    </source>
</evidence>
<dbReference type="FunFam" id="2.20.25.80:FF:000003">
    <property type="entry name" value="WRKY transcription factor 57"/>
    <property type="match status" value="1"/>
</dbReference>
<keyword evidence="4" id="KW-0804">Transcription</keyword>
<dbReference type="KEGG" id="brp:103837554"/>
<evidence type="ECO:0000256" key="5">
    <source>
        <dbReference type="ARBA" id="ARBA00023242"/>
    </source>
</evidence>
<dbReference type="PROSITE" id="PS50811">
    <property type="entry name" value="WRKY"/>
    <property type="match status" value="1"/>
</dbReference>
<dbReference type="SUPFAM" id="SSF118290">
    <property type="entry name" value="WRKY DNA-binding domain"/>
    <property type="match status" value="1"/>
</dbReference>
<dbReference type="AlphaFoldDB" id="A0A3P5Y8U1"/>
<dbReference type="OrthoDB" id="693960at2759"/>
<dbReference type="EMBL" id="LR031568">
    <property type="protein sequence ID" value="VDC58925.1"/>
    <property type="molecule type" value="Genomic_DNA"/>
</dbReference>
<dbReference type="SMR" id="A0A3P5Y8U1"/>
<evidence type="ECO:0000313" key="7">
    <source>
        <dbReference type="EMBL" id="VDC58925.1"/>
    </source>
</evidence>
<gene>
    <name evidence="7" type="ORF">BRAA09T36536Z</name>
</gene>
<organism evidence="7">
    <name type="scientific">Brassica campestris</name>
    <name type="common">Field mustard</name>
    <dbReference type="NCBI Taxonomy" id="3711"/>
    <lineage>
        <taxon>Eukaryota</taxon>
        <taxon>Viridiplantae</taxon>
        <taxon>Streptophyta</taxon>
        <taxon>Embryophyta</taxon>
        <taxon>Tracheophyta</taxon>
        <taxon>Spermatophyta</taxon>
        <taxon>Magnoliopsida</taxon>
        <taxon>eudicotyledons</taxon>
        <taxon>Gunneridae</taxon>
        <taxon>Pentapetalae</taxon>
        <taxon>rosids</taxon>
        <taxon>malvids</taxon>
        <taxon>Brassicales</taxon>
        <taxon>Brassicaceae</taxon>
        <taxon>Brassiceae</taxon>
        <taxon>Brassica</taxon>
    </lineage>
</organism>
<feature type="domain" description="WRKY" evidence="6">
    <location>
        <begin position="108"/>
        <end position="173"/>
    </location>
</feature>
<evidence type="ECO:0000256" key="4">
    <source>
        <dbReference type="ARBA" id="ARBA00023163"/>
    </source>
</evidence>
<evidence type="ECO:0000256" key="3">
    <source>
        <dbReference type="ARBA" id="ARBA00023125"/>
    </source>
</evidence>
<evidence type="ECO:0000256" key="1">
    <source>
        <dbReference type="ARBA" id="ARBA00004123"/>
    </source>
</evidence>
<sequence length="206" mass="23463">MNFPQNPNPNFTFLSDENFISPFMDNFDFTNLMFEVDEGGNNGLVQEENSPPTSIVSSETLTCDSSGSGSAVMTLSKKDSTFDCINRGIKDAETKEPPSHRVAFRTRSKMDVMDDGYKWRKYGKKSVKNNINKRNYYKCSSEGCMVKKRIERDGKDAAYVITTYEGVHNHEIPSHVYYSDMVSSYDHNNWNQHSLLQSIQHISPPS</sequence>
<dbReference type="GO" id="GO:0005634">
    <property type="term" value="C:nucleus"/>
    <property type="evidence" value="ECO:0007669"/>
    <property type="project" value="UniProtKB-SubCell"/>
</dbReference>
<dbReference type="PANTHER" id="PTHR31221:SF182">
    <property type="entry name" value="WRKY DOMAIN-CONTAINING PROTEIN"/>
    <property type="match status" value="1"/>
</dbReference>
<proteinExistence type="predicted"/>
<evidence type="ECO:0000259" key="6">
    <source>
        <dbReference type="PROSITE" id="PS50811"/>
    </source>
</evidence>
<dbReference type="GO" id="GO:0043565">
    <property type="term" value="F:sequence-specific DNA binding"/>
    <property type="evidence" value="ECO:0007669"/>
    <property type="project" value="InterPro"/>
</dbReference>
<keyword evidence="2" id="KW-0805">Transcription regulation</keyword>
<keyword evidence="3" id="KW-0238">DNA-binding</keyword>
<dbReference type="InterPro" id="IPR036576">
    <property type="entry name" value="WRKY_dom_sf"/>
</dbReference>
<dbReference type="InterPro" id="IPR044810">
    <property type="entry name" value="WRKY_plant"/>
</dbReference>